<keyword evidence="5 11" id="KW-1133">Transmembrane helix</keyword>
<comment type="caution">
    <text evidence="13">The sequence shown here is derived from an EMBL/GenBank/DDBJ whole genome shotgun (WGS) entry which is preliminary data.</text>
</comment>
<dbReference type="PANTHER" id="PTHR18843">
    <property type="entry name" value="TORSIN-1A-INTERACTING PROTEIN"/>
    <property type="match status" value="1"/>
</dbReference>
<proteinExistence type="inferred from homology"/>
<comment type="similarity">
    <text evidence="2">Belongs to the TOR1AIP family.</text>
</comment>
<sequence>MEEERQQEDRNLTCQHSDNVKEEKTLSSDDSMTKDPADDVKQQLLKDTDVPSIPTTEEVQNSNIEDTTPTVEDDDVAENQKMPQTEGSPPSEQEKTTTVEDIGRADNESHGDYNKELHNERLVVETDAIPDLLKTSAPEEEQTQTNTDSAQTPFLLATSALEETDDGRCHVKTLHPTDAEDSKQAIQDKTGIFRGIGGLLVIVMVLVAILVQYCYIVEPPLQKNDLQQVDIFLKQLEEIKTRFPAQRAELWSRSKIHLKRHLQTIQPTEPVSLILTAGFRADRTLYCLAQSLASAFSSALNASVLQIDGASKSSQDSDQVKLDIDSKLQGAFEGDKPAVVIHRFEELPPASTLIFYRYCDHENAAYKKTLLIFTVLLDEEEEIPAAIHLSALEEMVDDHLQKKFLSHDHPVSFDRMDLDKYSGLWSRISHLILPVAAEERINTKGC</sequence>
<dbReference type="InterPro" id="IPR008662">
    <property type="entry name" value="TOIP1/2"/>
</dbReference>
<comment type="subcellular location">
    <subcellularLocation>
        <location evidence="9">Endomembrane system</location>
        <topology evidence="9">Single-pass membrane protein</topology>
    </subcellularLocation>
    <subcellularLocation>
        <location evidence="1">Nucleus envelope</location>
    </subcellularLocation>
</comment>
<evidence type="ECO:0000256" key="5">
    <source>
        <dbReference type="ARBA" id="ARBA00022989"/>
    </source>
</evidence>
<keyword evidence="14" id="KW-1185">Reference proteome</keyword>
<evidence type="ECO:0000256" key="9">
    <source>
        <dbReference type="ARBA" id="ARBA00037847"/>
    </source>
</evidence>
<dbReference type="AlphaFoldDB" id="A0A8S4AFX9"/>
<evidence type="ECO:0000259" key="12">
    <source>
        <dbReference type="Pfam" id="PF05609"/>
    </source>
</evidence>
<feature type="compositionally biased region" description="Basic and acidic residues" evidence="10">
    <location>
        <begin position="18"/>
        <end position="49"/>
    </location>
</feature>
<dbReference type="GO" id="GO:0005635">
    <property type="term" value="C:nuclear envelope"/>
    <property type="evidence" value="ECO:0007669"/>
    <property type="project" value="UniProtKB-SubCell"/>
</dbReference>
<dbReference type="GO" id="GO:0001671">
    <property type="term" value="F:ATPase activator activity"/>
    <property type="evidence" value="ECO:0007669"/>
    <property type="project" value="InterPro"/>
</dbReference>
<keyword evidence="4 11" id="KW-0812">Transmembrane</keyword>
<feature type="domain" description="Torsin-1A-interacting protein 1/2 AAA+ activator" evidence="12">
    <location>
        <begin position="222"/>
        <end position="446"/>
    </location>
</feature>
<evidence type="ECO:0000256" key="6">
    <source>
        <dbReference type="ARBA" id="ARBA00023136"/>
    </source>
</evidence>
<keyword evidence="7" id="KW-0325">Glycoprotein</keyword>
<keyword evidence="3" id="KW-0597">Phosphoprotein</keyword>
<evidence type="ECO:0000256" key="1">
    <source>
        <dbReference type="ARBA" id="ARBA00004259"/>
    </source>
</evidence>
<evidence type="ECO:0000313" key="14">
    <source>
        <dbReference type="Proteomes" id="UP000677803"/>
    </source>
</evidence>
<organism evidence="13 14">
    <name type="scientific">Menidia menidia</name>
    <name type="common">Atlantic silverside</name>
    <dbReference type="NCBI Taxonomy" id="238744"/>
    <lineage>
        <taxon>Eukaryota</taxon>
        <taxon>Metazoa</taxon>
        <taxon>Chordata</taxon>
        <taxon>Craniata</taxon>
        <taxon>Vertebrata</taxon>
        <taxon>Euteleostomi</taxon>
        <taxon>Actinopterygii</taxon>
        <taxon>Neopterygii</taxon>
        <taxon>Teleostei</taxon>
        <taxon>Neoteleostei</taxon>
        <taxon>Acanthomorphata</taxon>
        <taxon>Ovalentaria</taxon>
        <taxon>Atherinomorphae</taxon>
        <taxon>Atheriniformes</taxon>
        <taxon>Atherinopsidae</taxon>
        <taxon>Menidiinae</taxon>
        <taxon>Menidia</taxon>
    </lineage>
</organism>
<evidence type="ECO:0000256" key="4">
    <source>
        <dbReference type="ARBA" id="ARBA00022692"/>
    </source>
</evidence>
<feature type="region of interest" description="Disordered" evidence="10">
    <location>
        <begin position="1"/>
        <end position="122"/>
    </location>
</feature>
<accession>A0A8S4AFX9</accession>
<dbReference type="InterPro" id="IPR046753">
    <property type="entry name" value="TOIP1/2_C"/>
</dbReference>
<evidence type="ECO:0000313" key="13">
    <source>
        <dbReference type="EMBL" id="CAG5861556.1"/>
    </source>
</evidence>
<name>A0A8S4AFX9_9TELE</name>
<dbReference type="OrthoDB" id="6258998at2759"/>
<evidence type="ECO:0000256" key="3">
    <source>
        <dbReference type="ARBA" id="ARBA00022553"/>
    </source>
</evidence>
<keyword evidence="8" id="KW-0539">Nucleus</keyword>
<dbReference type="PANTHER" id="PTHR18843:SF7">
    <property type="entry name" value="LAMINA-ASSOCIATED POLYPEPTIDE 1B ISOFORM 1-RELATED"/>
    <property type="match status" value="1"/>
</dbReference>
<dbReference type="Pfam" id="PF05609">
    <property type="entry name" value="LAP1_C"/>
    <property type="match status" value="1"/>
</dbReference>
<dbReference type="GO" id="GO:0016020">
    <property type="term" value="C:membrane"/>
    <property type="evidence" value="ECO:0007669"/>
    <property type="project" value="TreeGrafter"/>
</dbReference>
<dbReference type="GO" id="GO:0061024">
    <property type="term" value="P:membrane organization"/>
    <property type="evidence" value="ECO:0007669"/>
    <property type="project" value="TreeGrafter"/>
</dbReference>
<reference evidence="13" key="1">
    <citation type="submission" date="2021-05" db="EMBL/GenBank/DDBJ databases">
        <authorList>
            <person name="Tigano A."/>
        </authorList>
    </citation>
    <scope>NUCLEOTIDE SEQUENCE</scope>
</reference>
<gene>
    <name evidence="13" type="ORF">MMEN_LOCUS1013</name>
</gene>
<dbReference type="Proteomes" id="UP000677803">
    <property type="component" value="Unassembled WGS sequence"/>
</dbReference>
<dbReference type="InterPro" id="IPR038599">
    <property type="entry name" value="LAP1C-like_C_sf"/>
</dbReference>
<protein>
    <submittedName>
        <fullName evidence="13">(Atlantic silverside) hypothetical protein</fullName>
    </submittedName>
</protein>
<evidence type="ECO:0000256" key="7">
    <source>
        <dbReference type="ARBA" id="ARBA00023180"/>
    </source>
</evidence>
<feature type="compositionally biased region" description="Basic and acidic residues" evidence="10">
    <location>
        <begin position="92"/>
        <end position="122"/>
    </location>
</feature>
<evidence type="ECO:0000256" key="8">
    <source>
        <dbReference type="ARBA" id="ARBA00023242"/>
    </source>
</evidence>
<feature type="compositionally biased region" description="Polar residues" evidence="10">
    <location>
        <begin position="53"/>
        <end position="64"/>
    </location>
</feature>
<dbReference type="Gene3D" id="3.40.50.12190">
    <property type="match status" value="1"/>
</dbReference>
<feature type="compositionally biased region" description="Polar residues" evidence="10">
    <location>
        <begin position="81"/>
        <end position="91"/>
    </location>
</feature>
<evidence type="ECO:0000256" key="2">
    <source>
        <dbReference type="ARBA" id="ARBA00007860"/>
    </source>
</evidence>
<dbReference type="EMBL" id="CAJRST010000002">
    <property type="protein sequence ID" value="CAG5861556.1"/>
    <property type="molecule type" value="Genomic_DNA"/>
</dbReference>
<evidence type="ECO:0000256" key="11">
    <source>
        <dbReference type="SAM" id="Phobius"/>
    </source>
</evidence>
<evidence type="ECO:0000256" key="10">
    <source>
        <dbReference type="SAM" id="MobiDB-lite"/>
    </source>
</evidence>
<feature type="transmembrane region" description="Helical" evidence="11">
    <location>
        <begin position="192"/>
        <end position="213"/>
    </location>
</feature>
<keyword evidence="6 11" id="KW-0472">Membrane</keyword>